<feature type="transmembrane region" description="Helical" evidence="1">
    <location>
        <begin position="109"/>
        <end position="132"/>
    </location>
</feature>
<protein>
    <submittedName>
        <fullName evidence="3">AgrB protein</fullName>
    </submittedName>
</protein>
<keyword evidence="1" id="KW-0472">Membrane</keyword>
<dbReference type="InterPro" id="IPR036890">
    <property type="entry name" value="HATPase_C_sf"/>
</dbReference>
<dbReference type="Pfam" id="PF14501">
    <property type="entry name" value="HATPase_c_5"/>
    <property type="match status" value="1"/>
</dbReference>
<dbReference type="SUPFAM" id="SSF55874">
    <property type="entry name" value="ATPase domain of HSP90 chaperone/DNA topoisomerase II/histidine kinase"/>
    <property type="match status" value="1"/>
</dbReference>
<dbReference type="CDD" id="cd16935">
    <property type="entry name" value="HATPase_AgrC-ComD-like"/>
    <property type="match status" value="1"/>
</dbReference>
<dbReference type="PANTHER" id="PTHR40448">
    <property type="entry name" value="TWO-COMPONENT SENSOR HISTIDINE KINASE"/>
    <property type="match status" value="1"/>
</dbReference>
<reference evidence="3" key="1">
    <citation type="journal article" date="1995" name="Mol. Gen. Genet.">
        <title>The agr P2 operon: an autocatalytic sensory transduction system in Staphylococcus aureus.</title>
        <authorList>
            <person name="Novick R.P."/>
            <person name="Projan S.J."/>
            <person name="Kornblum J."/>
            <person name="Ross H.F."/>
            <person name="Ji G."/>
            <person name="Kreiswirth B."/>
            <person name="Vandenesch F."/>
            <person name="Moghazeh S."/>
        </authorList>
    </citation>
    <scope>NUCLEOTIDE SEQUENCE</scope>
</reference>
<dbReference type="PIR" id="S58480">
    <property type="entry name" value="S58480"/>
</dbReference>
<feature type="transmembrane region" description="Helical" evidence="1">
    <location>
        <begin position="57"/>
        <end position="72"/>
    </location>
</feature>
<dbReference type="Gene3D" id="3.30.565.10">
    <property type="entry name" value="Histidine kinase-like ATPase, C-terminal domain"/>
    <property type="match status" value="1"/>
</dbReference>
<feature type="transmembrane region" description="Helical" evidence="1">
    <location>
        <begin position="187"/>
        <end position="203"/>
    </location>
</feature>
<organism evidence="3">
    <name type="scientific">Staphylococcus aureus</name>
    <dbReference type="NCBI Taxonomy" id="1280"/>
    <lineage>
        <taxon>Bacteria</taxon>
        <taxon>Bacillati</taxon>
        <taxon>Bacillota</taxon>
        <taxon>Bacilli</taxon>
        <taxon>Bacillales</taxon>
        <taxon>Staphylococcaceae</taxon>
        <taxon>Staphylococcus</taxon>
    </lineage>
</organism>
<dbReference type="InterPro" id="IPR032834">
    <property type="entry name" value="NatK-like_C"/>
</dbReference>
<feature type="domain" description="Sensor histidine kinase NatK-like C-terminal" evidence="2">
    <location>
        <begin position="322"/>
        <end position="420"/>
    </location>
</feature>
<dbReference type="AlphaFoldDB" id="Q53644"/>
<dbReference type="EMBL" id="X52543">
    <property type="protein sequence ID" value="CAA36783.1"/>
    <property type="molecule type" value="Genomic_DNA"/>
</dbReference>
<feature type="transmembrane region" description="Helical" evidence="1">
    <location>
        <begin position="144"/>
        <end position="167"/>
    </location>
</feature>
<dbReference type="NCBIfam" id="NF046015">
    <property type="entry name" value="HisKinAgrCStaph"/>
    <property type="match status" value="1"/>
</dbReference>
<sequence>MELLNSYNFVLFVLTQMILMFTIPAIISGIKYSKLDYFFIIVISTLSLFLFKMFDSASLIILTSFIIIMYFVKIKWYSILLIMTSQIILYCANYMYIVIYAYITKISDSIFVIFPSFFVVYVTISILFSYIINRVLKKISTPYLILNKGFLIVISTILLLTFSLFFFYSQINSDEAKVIRQYSLFYWYHYILSILTLYSQFLLKEMKYKRNQEEIETYYEYTLKIEAINNEMRKFRHDYVNILTTLSEYIREDDMPGLRDYFNKNIVPMKDNLQMNAIKLNGIENLKVREIKGLITAKILRAQEMNIPISIEIPDEVSSINLNMIDLSRSIGIILDNAIEASTEIDDPIIRVAFIESENSVTFIVMNKCADDIPRIHELFQESFSTKGEGRGLGLSTLKEIADNADNVLLDTIIENGFFYSKS</sequence>
<evidence type="ECO:0000259" key="2">
    <source>
        <dbReference type="Pfam" id="PF14501"/>
    </source>
</evidence>
<keyword evidence="1" id="KW-0812">Transmembrane</keyword>
<keyword evidence="1" id="KW-1133">Transmembrane helix</keyword>
<name>Q53644_STAAU</name>
<feature type="transmembrane region" description="Helical" evidence="1">
    <location>
        <begin position="79"/>
        <end position="103"/>
    </location>
</feature>
<accession>Q53644</accession>
<feature type="transmembrane region" description="Helical" evidence="1">
    <location>
        <begin position="6"/>
        <end position="28"/>
    </location>
</feature>
<dbReference type="GO" id="GO:0042802">
    <property type="term" value="F:identical protein binding"/>
    <property type="evidence" value="ECO:0007669"/>
    <property type="project" value="TreeGrafter"/>
</dbReference>
<evidence type="ECO:0000313" key="3">
    <source>
        <dbReference type="EMBL" id="CAA36783.1"/>
    </source>
</evidence>
<proteinExistence type="predicted"/>
<evidence type="ECO:0000256" key="1">
    <source>
        <dbReference type="SAM" id="Phobius"/>
    </source>
</evidence>
<gene>
    <name evidence="3" type="primary">agrB</name>
</gene>
<dbReference type="PANTHER" id="PTHR40448:SF1">
    <property type="entry name" value="TWO-COMPONENT SENSOR HISTIDINE KINASE"/>
    <property type="match status" value="1"/>
</dbReference>